<keyword evidence="2" id="KW-0812">Transmembrane</keyword>
<protein>
    <recommendedName>
        <fullName evidence="6">Cellulose synthase subunit</fullName>
    </recommendedName>
</protein>
<keyword evidence="2" id="KW-1133">Transmembrane helix</keyword>
<evidence type="ECO:0000313" key="5">
    <source>
        <dbReference type="Proteomes" id="UP001651690"/>
    </source>
</evidence>
<evidence type="ECO:0000256" key="3">
    <source>
        <dbReference type="SAM" id="SignalP"/>
    </source>
</evidence>
<name>A0ABT1MA10_9MYCO</name>
<accession>A0ABT1MA10</accession>
<keyword evidence="5" id="KW-1185">Reference proteome</keyword>
<evidence type="ECO:0000313" key="4">
    <source>
        <dbReference type="EMBL" id="MCP9275400.1"/>
    </source>
</evidence>
<feature type="compositionally biased region" description="Low complexity" evidence="1">
    <location>
        <begin position="603"/>
        <end position="616"/>
    </location>
</feature>
<dbReference type="RefSeq" id="WP_255063247.1">
    <property type="nucleotide sequence ID" value="NZ_JANDBD010000011.1"/>
</dbReference>
<dbReference type="Gene3D" id="2.60.120.260">
    <property type="entry name" value="Galactose-binding domain-like"/>
    <property type="match status" value="1"/>
</dbReference>
<organism evidence="4 5">
    <name type="scientific">Mycolicibacterium arenosum</name>
    <dbReference type="NCBI Taxonomy" id="2952157"/>
    <lineage>
        <taxon>Bacteria</taxon>
        <taxon>Bacillati</taxon>
        <taxon>Actinomycetota</taxon>
        <taxon>Actinomycetes</taxon>
        <taxon>Mycobacteriales</taxon>
        <taxon>Mycobacteriaceae</taxon>
        <taxon>Mycolicibacterium</taxon>
    </lineage>
</organism>
<evidence type="ECO:0000256" key="2">
    <source>
        <dbReference type="SAM" id="Phobius"/>
    </source>
</evidence>
<feature type="chain" id="PRO_5046388471" description="Cellulose synthase subunit" evidence="3">
    <location>
        <begin position="28"/>
        <end position="648"/>
    </location>
</feature>
<keyword evidence="3" id="KW-0732">Signal</keyword>
<feature type="region of interest" description="Disordered" evidence="1">
    <location>
        <begin position="597"/>
        <end position="617"/>
    </location>
</feature>
<evidence type="ECO:0008006" key="6">
    <source>
        <dbReference type="Google" id="ProtNLM"/>
    </source>
</evidence>
<gene>
    <name evidence="4" type="ORF">NM203_24740</name>
</gene>
<sequence>MTLARRGAAAVVCGLIAVTTVAPTAMAEPTGSGRVADAPTLAARDLGASPSLAFYGMQGLQSLTIPVPPGLRPAAVTADVELPVNLFIGSISVIQDDRTISRVDLPSVDRAPVSLPLTGAEVRDNALTVQIRTNLVPPQGYCAYDTTDPLQLVNVAVAFDGVERAPSAIADFLPPVLQRVTLFLPARPTMTESDAAVRMAAAVVAHYGAQPVRVDVVRLDGDAPLGQGQPLERQIVIRESGRRGMKLLGDDGVPSLEIAGSGEDLTNQIRLVTGSDVARLALTSSAIPGPLDARTVSAANSTTLRDLGQSGAVATSLTRPRVDIDVDQTRIGRPANRIRVNLKGSYTPLPQNLNGQIVVTANDEPVDRWAVEANGVIDRWVDVPDRLLSRNTELGVMIDATGTTGQCGESLPLTLTIDGDTTVTSEPADPPIPPGFQSIPQAFLPRLQVGITDDAFDDTARAVTIISGVQRLSAQPIDTAVVTLRDAIASQTPAVLIAADEWTDDSVTLPVQTERRAGRDAVVLEGTSEAGVRESVTLDPDLPIGSLQTVRTGDRTVLVATSNEAPAQLDSLLTWLNDDPRRWQRLSGAAVLSAPDREPFTVPAAPQAASTPSTQQDDSLDCWLVGAGVLIAAVAVGGLAWLRGRRTS</sequence>
<dbReference type="EMBL" id="JANDBD010000011">
    <property type="protein sequence ID" value="MCP9275400.1"/>
    <property type="molecule type" value="Genomic_DNA"/>
</dbReference>
<reference evidence="4 5" key="1">
    <citation type="submission" date="2022-06" db="EMBL/GenBank/DDBJ databases">
        <title>Mycolicibacterium sp. CAU 1645 isolated from seawater.</title>
        <authorList>
            <person name="Kim W."/>
        </authorList>
    </citation>
    <scope>NUCLEOTIDE SEQUENCE [LARGE SCALE GENOMIC DNA]</scope>
    <source>
        <strain evidence="4 5">CAU 1645</strain>
    </source>
</reference>
<feature type="transmembrane region" description="Helical" evidence="2">
    <location>
        <begin position="623"/>
        <end position="642"/>
    </location>
</feature>
<feature type="signal peptide" evidence="3">
    <location>
        <begin position="1"/>
        <end position="27"/>
    </location>
</feature>
<proteinExistence type="predicted"/>
<evidence type="ECO:0000256" key="1">
    <source>
        <dbReference type="SAM" id="MobiDB-lite"/>
    </source>
</evidence>
<keyword evidence="2" id="KW-0472">Membrane</keyword>
<comment type="caution">
    <text evidence="4">The sequence shown here is derived from an EMBL/GenBank/DDBJ whole genome shotgun (WGS) entry which is preliminary data.</text>
</comment>
<dbReference type="Proteomes" id="UP001651690">
    <property type="component" value="Unassembled WGS sequence"/>
</dbReference>